<evidence type="ECO:0000313" key="1">
    <source>
        <dbReference type="EMBL" id="CAF4716427.1"/>
    </source>
</evidence>
<dbReference type="Proteomes" id="UP000663862">
    <property type="component" value="Unassembled WGS sequence"/>
</dbReference>
<accession>A0A821JCN7</accession>
<reference evidence="1" key="1">
    <citation type="submission" date="2021-02" db="EMBL/GenBank/DDBJ databases">
        <authorList>
            <person name="Nowell W R."/>
        </authorList>
    </citation>
    <scope>NUCLEOTIDE SEQUENCE</scope>
</reference>
<feature type="non-terminal residue" evidence="1">
    <location>
        <position position="72"/>
    </location>
</feature>
<proteinExistence type="predicted"/>
<dbReference type="EMBL" id="CAJOBQ010013106">
    <property type="protein sequence ID" value="CAF4716427.1"/>
    <property type="molecule type" value="Genomic_DNA"/>
</dbReference>
<organism evidence="1 2">
    <name type="scientific">Rotaria socialis</name>
    <dbReference type="NCBI Taxonomy" id="392032"/>
    <lineage>
        <taxon>Eukaryota</taxon>
        <taxon>Metazoa</taxon>
        <taxon>Spiralia</taxon>
        <taxon>Gnathifera</taxon>
        <taxon>Rotifera</taxon>
        <taxon>Eurotatoria</taxon>
        <taxon>Bdelloidea</taxon>
        <taxon>Philodinida</taxon>
        <taxon>Philodinidae</taxon>
        <taxon>Rotaria</taxon>
    </lineage>
</organism>
<gene>
    <name evidence="1" type="ORF">TSG867_LOCUS33918</name>
</gene>
<protein>
    <submittedName>
        <fullName evidence="1">Uncharacterized protein</fullName>
    </submittedName>
</protein>
<comment type="caution">
    <text evidence="1">The sequence shown here is derived from an EMBL/GenBank/DDBJ whole genome shotgun (WGS) entry which is preliminary data.</text>
</comment>
<dbReference type="AlphaFoldDB" id="A0A821JCN7"/>
<evidence type="ECO:0000313" key="2">
    <source>
        <dbReference type="Proteomes" id="UP000663862"/>
    </source>
</evidence>
<name>A0A821JCN7_9BILA</name>
<sequence length="72" mass="8460">MSSSTSIEQQHQEFKRQISTHDAYPCFLLDQTFQKFQGKKSKQADRPFSYFNDLPEFTAVFVDVRHSLKSLI</sequence>